<accession>A0A2K2U715</accession>
<keyword evidence="2" id="KW-0808">Transferase</keyword>
<proteinExistence type="predicted"/>
<dbReference type="EMBL" id="PPEL01000008">
    <property type="protein sequence ID" value="PNV66111.1"/>
    <property type="molecule type" value="Genomic_DNA"/>
</dbReference>
<dbReference type="Proteomes" id="UP000789325">
    <property type="component" value="Unassembled WGS sequence"/>
</dbReference>
<dbReference type="InterPro" id="IPR014942">
    <property type="entry name" value="AbiEii"/>
</dbReference>
<protein>
    <submittedName>
        <fullName evidence="2">Nucleotidyl transferase AbiEii/AbiGii toxin family protein</fullName>
    </submittedName>
</protein>
<sequence length="296" mass="32757">MAGYSSPRALEMAVKEAAKRSALDTNRAIAGFYFHRLLCRVFSNPCSPFVLKGGLGALARTTDARYTRDIDLATNSLDIDAAVDELRALASKDLGDFVSFGYIGCNPIKAEDEYREGRTITFDVFLGAKRVQTVSIDLVADEIDCGKPDRISPADRIELAGIESYDYPVYPAERAVADKACGIVERHSGRPSSRVKDLVDIVVYARNVAFGFDTLSAALKTEFSVRKLASSRTFSTPPEWGDAQARQYRRLAEQTGTPNHFHDIRNAETLAKKLIEPCLSDRTDLSVWSTKTLTWE</sequence>
<dbReference type="GO" id="GO:0016740">
    <property type="term" value="F:transferase activity"/>
    <property type="evidence" value="ECO:0007669"/>
    <property type="project" value="UniProtKB-KW"/>
</dbReference>
<reference evidence="2 3" key="1">
    <citation type="journal article" date="2018" name="Int. J. Syst. Evol. Microbiol.">
        <title>Rubneribacter badeniensis gen. nov., sp. nov. and Enteroscipio rubneri gen. nov., sp. nov., new members of the Eggerthellaceae isolated from human faeces.</title>
        <authorList>
            <person name="Danylec N."/>
            <person name="Gobl A."/>
            <person name="Stoll D.A."/>
            <person name="Hetzer B."/>
            <person name="Kulling S.E."/>
            <person name="Huch M."/>
        </authorList>
    </citation>
    <scope>NUCLEOTIDE SEQUENCE [LARGE SCALE GENOMIC DNA]</scope>
    <source>
        <strain evidence="2 3">ResAG-85</strain>
    </source>
</reference>
<dbReference type="AlphaFoldDB" id="A0A2K2U715"/>
<name>A0A2K2U715_9ACTN</name>
<evidence type="ECO:0000313" key="2">
    <source>
        <dbReference type="EMBL" id="PNV66111.1"/>
    </source>
</evidence>
<comment type="caution">
    <text evidence="2">The sequence shown here is derived from an EMBL/GenBank/DDBJ whole genome shotgun (WGS) entry which is preliminary data.</text>
</comment>
<gene>
    <name evidence="2" type="ORF">C2L80_03035</name>
    <name evidence="1" type="ORF">K8V16_04170</name>
</gene>
<keyword evidence="3" id="KW-1185">Reference proteome</keyword>
<dbReference type="EMBL" id="DYZL01000077">
    <property type="protein sequence ID" value="HJH42973.1"/>
    <property type="molecule type" value="Genomic_DNA"/>
</dbReference>
<dbReference type="RefSeq" id="WP_087196687.1">
    <property type="nucleotide sequence ID" value="NZ_PPEL01000008.1"/>
</dbReference>
<organism evidence="2 3">
    <name type="scientific">Rubneribacter badeniensis</name>
    <dbReference type="NCBI Taxonomy" id="2070688"/>
    <lineage>
        <taxon>Bacteria</taxon>
        <taxon>Bacillati</taxon>
        <taxon>Actinomycetota</taxon>
        <taxon>Coriobacteriia</taxon>
        <taxon>Eggerthellales</taxon>
        <taxon>Eggerthellaceae</taxon>
        <taxon>Rubneribacter</taxon>
    </lineage>
</organism>
<evidence type="ECO:0000313" key="3">
    <source>
        <dbReference type="Proteomes" id="UP000236488"/>
    </source>
</evidence>
<reference evidence="1" key="2">
    <citation type="journal article" date="2021" name="PeerJ">
        <title>Extensive microbial diversity within the chicken gut microbiome revealed by metagenomics and culture.</title>
        <authorList>
            <person name="Gilroy R."/>
            <person name="Ravi A."/>
            <person name="Getino M."/>
            <person name="Pursley I."/>
            <person name="Horton D.L."/>
            <person name="Alikhan N.F."/>
            <person name="Baker D."/>
            <person name="Gharbi K."/>
            <person name="Hall N."/>
            <person name="Watson M."/>
            <person name="Adriaenssens E.M."/>
            <person name="Foster-Nyarko E."/>
            <person name="Jarju S."/>
            <person name="Secka A."/>
            <person name="Antonio M."/>
            <person name="Oren A."/>
            <person name="Chaudhuri R.R."/>
            <person name="La Ragione R."/>
            <person name="Hildebrand F."/>
            <person name="Pallen M.J."/>
        </authorList>
    </citation>
    <scope>NUCLEOTIDE SEQUENCE</scope>
    <source>
        <strain evidence="1">USAMLcec12-2067</strain>
    </source>
</reference>
<dbReference type="Proteomes" id="UP000236488">
    <property type="component" value="Unassembled WGS sequence"/>
</dbReference>
<dbReference type="Pfam" id="PF08843">
    <property type="entry name" value="AbiEii"/>
    <property type="match status" value="1"/>
</dbReference>
<evidence type="ECO:0000313" key="1">
    <source>
        <dbReference type="EMBL" id="HJH42973.1"/>
    </source>
</evidence>
<reference evidence="1" key="3">
    <citation type="submission" date="2021-09" db="EMBL/GenBank/DDBJ databases">
        <authorList>
            <person name="Gilroy R."/>
        </authorList>
    </citation>
    <scope>NUCLEOTIDE SEQUENCE</scope>
    <source>
        <strain evidence="1">USAMLcec12-2067</strain>
    </source>
</reference>